<evidence type="ECO:0000259" key="1">
    <source>
        <dbReference type="Pfam" id="PF01979"/>
    </source>
</evidence>
<protein>
    <submittedName>
        <fullName evidence="2">Imidazolonepropionase</fullName>
    </submittedName>
</protein>
<dbReference type="InterPro" id="IPR051781">
    <property type="entry name" value="Metallo-dep_Hydrolase"/>
</dbReference>
<dbReference type="EMBL" id="FRAG01000023">
    <property type="protein sequence ID" value="SHK06144.1"/>
    <property type="molecule type" value="Genomic_DNA"/>
</dbReference>
<dbReference type="PANTHER" id="PTHR43135">
    <property type="entry name" value="ALPHA-D-RIBOSE 1-METHYLPHOSPHONATE 5-TRIPHOSPHATE DIPHOSPHATASE"/>
    <property type="match status" value="1"/>
</dbReference>
<evidence type="ECO:0000313" key="3">
    <source>
        <dbReference type="Proteomes" id="UP000184465"/>
    </source>
</evidence>
<dbReference type="Pfam" id="PF01979">
    <property type="entry name" value="Amidohydro_1"/>
    <property type="match status" value="1"/>
</dbReference>
<feature type="domain" description="Amidohydrolase-related" evidence="1">
    <location>
        <begin position="253"/>
        <end position="371"/>
    </location>
</feature>
<reference evidence="2 3" key="1">
    <citation type="submission" date="2016-11" db="EMBL/GenBank/DDBJ databases">
        <authorList>
            <person name="Jaros S."/>
            <person name="Januszkiewicz K."/>
            <person name="Wedrychowicz H."/>
        </authorList>
    </citation>
    <scope>NUCLEOTIDE SEQUENCE [LARGE SCALE GENOMIC DNA]</scope>
    <source>
        <strain evidence="2 3">DSM 15212</strain>
    </source>
</reference>
<dbReference type="Proteomes" id="UP000184465">
    <property type="component" value="Unassembled WGS sequence"/>
</dbReference>
<gene>
    <name evidence="2" type="ORF">SAMN02745912_02125</name>
</gene>
<dbReference type="InterPro" id="IPR032466">
    <property type="entry name" value="Metal_Hydrolase"/>
</dbReference>
<dbReference type="SUPFAM" id="SSF51338">
    <property type="entry name" value="Composite domain of metallo-dependent hydrolases"/>
    <property type="match status" value="1"/>
</dbReference>
<dbReference type="RefSeq" id="WP_073149658.1">
    <property type="nucleotide sequence ID" value="NZ_FRAG01000023.1"/>
</dbReference>
<proteinExistence type="predicted"/>
<dbReference type="PANTHER" id="PTHR43135:SF3">
    <property type="entry name" value="ALPHA-D-RIBOSE 1-METHYLPHOSPHONATE 5-TRIPHOSPHATE DIPHOSPHATASE"/>
    <property type="match status" value="1"/>
</dbReference>
<organism evidence="2 3">
    <name type="scientific">Paramaledivibacter caminithermalis (strain DSM 15212 / CIP 107654 / DViRD3)</name>
    <name type="common">Clostridium caminithermale</name>
    <dbReference type="NCBI Taxonomy" id="1121301"/>
    <lineage>
        <taxon>Bacteria</taxon>
        <taxon>Bacillati</taxon>
        <taxon>Bacillota</taxon>
        <taxon>Clostridia</taxon>
        <taxon>Peptostreptococcales</taxon>
        <taxon>Caminicellaceae</taxon>
        <taxon>Paramaledivibacter</taxon>
    </lineage>
</organism>
<dbReference type="STRING" id="1121301.SAMN02745912_02125"/>
<dbReference type="Gene3D" id="3.20.20.140">
    <property type="entry name" value="Metal-dependent hydrolases"/>
    <property type="match status" value="1"/>
</dbReference>
<dbReference type="Gene3D" id="2.30.40.10">
    <property type="entry name" value="Urease, subunit C, domain 1"/>
    <property type="match status" value="1"/>
</dbReference>
<dbReference type="InterPro" id="IPR006680">
    <property type="entry name" value="Amidohydro-rel"/>
</dbReference>
<keyword evidence="3" id="KW-1185">Reference proteome</keyword>
<sequence>MILIKNGTVHDGKGQVSQNIDILIEGTKIKAVDYSIEISDDVEIVDAKNKEIFPGFIESLNVWGCMGPGWEDNDLNEHSDPITPEMNVLYAFDQDGMAFQRVFEYGVTCAGITPTTSNVIGGHAAVFKTYGKHPYEMLVKEKAAMVASITDATKKVYGKRNVSPMTKMGAFALLKEALIKAYNYDSSKEEVDYDAKCEALRKVLNKEIPLFINCNTKSEMDAVELALRDFSIDIVFTGAFGIDESTAKITEKKTGVILGDLTNAMSYKNRQVDFESISNLMKKGIDIAISSCGDLVSSGKESLLWNAILCYKYGLKSEDVVRMITSIPAKLLGVDDKVGSIEAGKDADIVIWTGNPIETYNAVVQGAYINGENVLNSRRNLSCW</sequence>
<dbReference type="OrthoDB" id="9802793at2"/>
<dbReference type="SUPFAM" id="SSF51556">
    <property type="entry name" value="Metallo-dependent hydrolases"/>
    <property type="match status" value="1"/>
</dbReference>
<dbReference type="AlphaFoldDB" id="A0A1M6PDZ5"/>
<evidence type="ECO:0000313" key="2">
    <source>
        <dbReference type="EMBL" id="SHK06144.1"/>
    </source>
</evidence>
<accession>A0A1M6PDZ5</accession>
<dbReference type="InterPro" id="IPR011059">
    <property type="entry name" value="Metal-dep_hydrolase_composite"/>
</dbReference>
<name>A0A1M6PDZ5_PARC5</name>
<dbReference type="GO" id="GO:0016810">
    <property type="term" value="F:hydrolase activity, acting on carbon-nitrogen (but not peptide) bonds"/>
    <property type="evidence" value="ECO:0007669"/>
    <property type="project" value="InterPro"/>
</dbReference>